<dbReference type="GO" id="GO:0009103">
    <property type="term" value="P:lipopolysaccharide biosynthetic process"/>
    <property type="evidence" value="ECO:0007669"/>
    <property type="project" value="UniProtKB-ARBA"/>
</dbReference>
<keyword evidence="6 8" id="KW-1133">Transmembrane helix</keyword>
<dbReference type="Proteomes" id="UP000229570">
    <property type="component" value="Unassembled WGS sequence"/>
</dbReference>
<reference evidence="10 11" key="1">
    <citation type="submission" date="2017-09" db="EMBL/GenBank/DDBJ databases">
        <title>Depth-based differentiation of microbial function through sediment-hosted aquifers and enrichment of novel symbionts in the deep terrestrial subsurface.</title>
        <authorList>
            <person name="Probst A.J."/>
            <person name="Ladd B."/>
            <person name="Jarett J.K."/>
            <person name="Geller-Mcgrath D.E."/>
            <person name="Sieber C.M."/>
            <person name="Emerson J.B."/>
            <person name="Anantharaman K."/>
            <person name="Thomas B.C."/>
            <person name="Malmstrom R."/>
            <person name="Stieglmeier M."/>
            <person name="Klingl A."/>
            <person name="Woyke T."/>
            <person name="Ryan C.M."/>
            <person name="Banfield J.F."/>
        </authorList>
    </citation>
    <scope>NUCLEOTIDE SEQUENCE [LARGE SCALE GENOMIC DNA]</scope>
    <source>
        <strain evidence="10">CG11_big_fil_rev_8_21_14_0_20_35_14</strain>
    </source>
</reference>
<feature type="transmembrane region" description="Helical" evidence="8">
    <location>
        <begin position="208"/>
        <end position="227"/>
    </location>
</feature>
<protein>
    <recommendedName>
        <fullName evidence="9">ArnT-like N-terminal domain-containing protein</fullName>
    </recommendedName>
</protein>
<evidence type="ECO:0000256" key="6">
    <source>
        <dbReference type="ARBA" id="ARBA00022989"/>
    </source>
</evidence>
<evidence type="ECO:0000313" key="11">
    <source>
        <dbReference type="Proteomes" id="UP000229570"/>
    </source>
</evidence>
<keyword evidence="4" id="KW-0808">Transferase</keyword>
<feature type="transmembrane region" description="Helical" evidence="8">
    <location>
        <begin position="143"/>
        <end position="161"/>
    </location>
</feature>
<evidence type="ECO:0000256" key="8">
    <source>
        <dbReference type="SAM" id="Phobius"/>
    </source>
</evidence>
<evidence type="ECO:0000256" key="3">
    <source>
        <dbReference type="ARBA" id="ARBA00022676"/>
    </source>
</evidence>
<comment type="caution">
    <text evidence="10">The sequence shown here is derived from an EMBL/GenBank/DDBJ whole genome shotgun (WGS) entry which is preliminary data.</text>
</comment>
<feature type="domain" description="ArnT-like N-terminal" evidence="9">
    <location>
        <begin position="71"/>
        <end position="208"/>
    </location>
</feature>
<feature type="transmembrane region" description="Helical" evidence="8">
    <location>
        <begin position="352"/>
        <end position="370"/>
    </location>
</feature>
<evidence type="ECO:0000256" key="5">
    <source>
        <dbReference type="ARBA" id="ARBA00022692"/>
    </source>
</evidence>
<feature type="transmembrane region" description="Helical" evidence="8">
    <location>
        <begin position="294"/>
        <end position="317"/>
    </location>
</feature>
<proteinExistence type="predicted"/>
<feature type="transmembrane region" description="Helical" evidence="8">
    <location>
        <begin position="116"/>
        <end position="136"/>
    </location>
</feature>
<keyword evidence="7 8" id="KW-0472">Membrane</keyword>
<gene>
    <name evidence="10" type="ORF">COV86_00390</name>
</gene>
<evidence type="ECO:0000259" key="9">
    <source>
        <dbReference type="Pfam" id="PF02366"/>
    </source>
</evidence>
<feature type="transmembrane region" description="Helical" evidence="8">
    <location>
        <begin position="324"/>
        <end position="346"/>
    </location>
</feature>
<dbReference type="GO" id="GO:0000030">
    <property type="term" value="F:mannosyltransferase activity"/>
    <property type="evidence" value="ECO:0007669"/>
    <property type="project" value="InterPro"/>
</dbReference>
<evidence type="ECO:0000313" key="10">
    <source>
        <dbReference type="EMBL" id="PIQ72959.1"/>
    </source>
</evidence>
<dbReference type="AlphaFoldDB" id="A0A2H0KNW8"/>
<feature type="transmembrane region" description="Helical" evidence="8">
    <location>
        <begin position="375"/>
        <end position="393"/>
    </location>
</feature>
<evidence type="ECO:0000256" key="4">
    <source>
        <dbReference type="ARBA" id="ARBA00022679"/>
    </source>
</evidence>
<dbReference type="PANTHER" id="PTHR33908">
    <property type="entry name" value="MANNOSYLTRANSFERASE YKCB-RELATED"/>
    <property type="match status" value="1"/>
</dbReference>
<dbReference type="InterPro" id="IPR050297">
    <property type="entry name" value="LipidA_mod_glycosyltrf_83"/>
</dbReference>
<dbReference type="GO" id="GO:0016763">
    <property type="term" value="F:pentosyltransferase activity"/>
    <property type="evidence" value="ECO:0007669"/>
    <property type="project" value="TreeGrafter"/>
</dbReference>
<dbReference type="InterPro" id="IPR003342">
    <property type="entry name" value="ArnT-like_N"/>
</dbReference>
<keyword evidence="5 8" id="KW-0812">Transmembrane</keyword>
<evidence type="ECO:0000256" key="7">
    <source>
        <dbReference type="ARBA" id="ARBA00023136"/>
    </source>
</evidence>
<dbReference type="GO" id="GO:0005886">
    <property type="term" value="C:plasma membrane"/>
    <property type="evidence" value="ECO:0007669"/>
    <property type="project" value="UniProtKB-SubCell"/>
</dbReference>
<dbReference type="PANTHER" id="PTHR33908:SF11">
    <property type="entry name" value="MEMBRANE PROTEIN"/>
    <property type="match status" value="1"/>
</dbReference>
<feature type="transmembrane region" description="Helical" evidence="8">
    <location>
        <begin position="181"/>
        <end position="201"/>
    </location>
</feature>
<evidence type="ECO:0000256" key="1">
    <source>
        <dbReference type="ARBA" id="ARBA00004651"/>
    </source>
</evidence>
<feature type="transmembrane region" description="Helical" evidence="8">
    <location>
        <begin position="93"/>
        <end position="110"/>
    </location>
</feature>
<keyword evidence="3" id="KW-0328">Glycosyltransferase</keyword>
<sequence length="524" mass="61072">MKKYSLIILVFLISSLSISLFLYKLTSSPPCLNADEAANAYDAYSILKTGKDQYGNFMPLRFKSFGDYKLPLLTYIAIPFIKIFGLNKFGIRMVNFPFVFFFPIVIYLLTKELFNKKLISLLAAFLIAFAPGLQLLGRQAHEGYMTAFFLTLSFYLFLKFLKKQNVSNYLLLTTSYLFMLFGYHSSRLWAGFFLLVFIYFINKAKIKWFYILGLIAAVLIFGITDLVNNPSRIQNLLFFNNIGFSLKINELRNEGGSRLLYNKLTVGVKDITSEYLRYFSPQFLVALGDENFRFGFPGVSPITPVEYIFMFVGLYYLFKNKEKWRFLILAMLLFSPISASLSWAGLSITRSIFIFIPALIISSYGMVNILNKKNLVLYLLLATSYLLLLFYSWDFYLNHYPKKANVIRSWQCGYKELTSYVVKNYNIFDRFYITRKNGQPYIFFLFYLNYPPGLYQQVSKLSPSDEYGFGQIESFDKFTFSLSYKNTEKHIVVIGFPDDFLDKNDSYLKKIKVGPEEIFFIKER</sequence>
<comment type="subcellular location">
    <subcellularLocation>
        <location evidence="1">Cell membrane</location>
        <topology evidence="1">Multi-pass membrane protein</topology>
    </subcellularLocation>
</comment>
<keyword evidence="2" id="KW-1003">Cell membrane</keyword>
<dbReference type="GO" id="GO:0006493">
    <property type="term" value="P:protein O-linked glycosylation"/>
    <property type="evidence" value="ECO:0007669"/>
    <property type="project" value="InterPro"/>
</dbReference>
<evidence type="ECO:0000256" key="2">
    <source>
        <dbReference type="ARBA" id="ARBA00022475"/>
    </source>
</evidence>
<dbReference type="EMBL" id="PCVL01000003">
    <property type="protein sequence ID" value="PIQ72959.1"/>
    <property type="molecule type" value="Genomic_DNA"/>
</dbReference>
<dbReference type="Pfam" id="PF02366">
    <property type="entry name" value="PMT"/>
    <property type="match status" value="1"/>
</dbReference>
<organism evidence="10 11">
    <name type="scientific">Candidatus Roizmanbacteria bacterium CG11_big_fil_rev_8_21_14_0_20_35_14</name>
    <dbReference type="NCBI Taxonomy" id="1974855"/>
    <lineage>
        <taxon>Bacteria</taxon>
        <taxon>Candidatus Roizmaniibacteriota</taxon>
    </lineage>
</organism>
<name>A0A2H0KNW8_9BACT</name>
<accession>A0A2H0KNW8</accession>